<feature type="compositionally biased region" description="Gly residues" evidence="4">
    <location>
        <begin position="540"/>
        <end position="559"/>
    </location>
</feature>
<comment type="caution">
    <text evidence="6">The sequence shown here is derived from an EMBL/GenBank/DDBJ whole genome shotgun (WGS) entry which is preliminary data.</text>
</comment>
<dbReference type="PANTHER" id="PTHR22975">
    <property type="entry name" value="UBIQUITIN SPECIFIC PROTEINASE"/>
    <property type="match status" value="1"/>
</dbReference>
<dbReference type="AlphaFoldDB" id="A0ABD1KG28"/>
<dbReference type="FunFam" id="3.90.70.10:FF:000041">
    <property type="entry name" value="Inactive ubiquitin carboxyl-terminal hydrolase 53"/>
    <property type="match status" value="1"/>
</dbReference>
<feature type="compositionally biased region" description="Low complexity" evidence="4">
    <location>
        <begin position="877"/>
        <end position="897"/>
    </location>
</feature>
<reference evidence="6 7" key="1">
    <citation type="submission" date="2024-09" db="EMBL/GenBank/DDBJ databases">
        <title>A chromosome-level genome assembly of Gray's grenadier anchovy, Coilia grayii.</title>
        <authorList>
            <person name="Fu Z."/>
        </authorList>
    </citation>
    <scope>NUCLEOTIDE SEQUENCE [LARGE SCALE GENOMIC DNA]</scope>
    <source>
        <strain evidence="6">G4</strain>
        <tissue evidence="6">Muscle</tissue>
    </source>
</reference>
<feature type="compositionally biased region" description="Polar residues" evidence="4">
    <location>
        <begin position="831"/>
        <end position="845"/>
    </location>
</feature>
<evidence type="ECO:0000313" key="7">
    <source>
        <dbReference type="Proteomes" id="UP001591681"/>
    </source>
</evidence>
<feature type="compositionally biased region" description="Polar residues" evidence="4">
    <location>
        <begin position="650"/>
        <end position="673"/>
    </location>
</feature>
<feature type="compositionally biased region" description="Gly residues" evidence="4">
    <location>
        <begin position="945"/>
        <end position="954"/>
    </location>
</feature>
<feature type="compositionally biased region" description="Polar residues" evidence="4">
    <location>
        <begin position="480"/>
        <end position="494"/>
    </location>
</feature>
<feature type="compositionally biased region" description="Basic and acidic residues" evidence="4">
    <location>
        <begin position="436"/>
        <end position="454"/>
    </location>
</feature>
<dbReference type="Pfam" id="PF00443">
    <property type="entry name" value="UCH"/>
    <property type="match status" value="1"/>
</dbReference>
<keyword evidence="7" id="KW-1185">Reference proteome</keyword>
<feature type="region of interest" description="Disordered" evidence="4">
    <location>
        <begin position="378"/>
        <end position="684"/>
    </location>
</feature>
<dbReference type="SUPFAM" id="SSF54001">
    <property type="entry name" value="Cysteine proteinases"/>
    <property type="match status" value="1"/>
</dbReference>
<feature type="compositionally biased region" description="Basic and acidic residues" evidence="4">
    <location>
        <begin position="919"/>
        <end position="939"/>
    </location>
</feature>
<feature type="region of interest" description="Disordered" evidence="4">
    <location>
        <begin position="698"/>
        <end position="958"/>
    </location>
</feature>
<keyword evidence="2" id="KW-0833">Ubl conjugation pathway</keyword>
<feature type="compositionally biased region" description="Basic and acidic residues" evidence="4">
    <location>
        <begin position="527"/>
        <end position="538"/>
    </location>
</feature>
<evidence type="ECO:0000256" key="1">
    <source>
        <dbReference type="ARBA" id="ARBA00009085"/>
    </source>
</evidence>
<dbReference type="CDD" id="cd02257">
    <property type="entry name" value="Peptidase_C19"/>
    <property type="match status" value="1"/>
</dbReference>
<evidence type="ECO:0000256" key="4">
    <source>
        <dbReference type="SAM" id="MobiDB-lite"/>
    </source>
</evidence>
<dbReference type="Proteomes" id="UP001591681">
    <property type="component" value="Unassembled WGS sequence"/>
</dbReference>
<evidence type="ECO:0000259" key="5">
    <source>
        <dbReference type="PROSITE" id="PS50235"/>
    </source>
</evidence>
<name>A0ABD1KG28_9TELE</name>
<evidence type="ECO:0000313" key="6">
    <source>
        <dbReference type="EMBL" id="KAL2098171.1"/>
    </source>
</evidence>
<feature type="compositionally biased region" description="Basic and acidic residues" evidence="4">
    <location>
        <begin position="753"/>
        <end position="779"/>
    </location>
</feature>
<keyword evidence="3" id="KW-0378">Hydrolase</keyword>
<evidence type="ECO:0000256" key="3">
    <source>
        <dbReference type="ARBA" id="ARBA00022801"/>
    </source>
</evidence>
<feature type="region of interest" description="Disordered" evidence="4">
    <location>
        <begin position="988"/>
        <end position="1047"/>
    </location>
</feature>
<feature type="compositionally biased region" description="Basic and acidic residues" evidence="4">
    <location>
        <begin position="616"/>
        <end position="632"/>
    </location>
</feature>
<dbReference type="PROSITE" id="PS50235">
    <property type="entry name" value="USP_3"/>
    <property type="match status" value="1"/>
</dbReference>
<dbReference type="Gene3D" id="3.90.70.10">
    <property type="entry name" value="Cysteine proteinases"/>
    <property type="match status" value="1"/>
</dbReference>
<proteinExistence type="inferred from homology"/>
<feature type="domain" description="USP" evidence="5">
    <location>
        <begin position="30"/>
        <end position="351"/>
    </location>
</feature>
<sequence length="1047" mass="114708">MAWVKLFKKQGGSLGKTYQPGSMLSLALTKGLLNEPGQNSCFLNSAVQVLWQLDIFRRSLRQLSGHFCLGDACIFCALKSIFSQFQQSRERALPSDTLRNALAETFKDEQRFQLGLMDDAAECFENILERIHLHIVANTASEVCTSKSCITHQKFAMTLYEQFVCRSCGASSDPLPFTELVHYVSTTALCQQVERILEKSDRLRADMFGELLQAANTMGDLRNCPSNCGQSIKIRRVLMNCPEIVTIGFVWDAEQSDLTEDVIRSLGPHLNLSGLFYRVTDENAKRCDLHLVGMICYSSRHYSAFAYHSKSSKWVFFDDATVKEIGSKWKDVASKCMRGHFQPLLLFYANPDGSAISNEDAPRQTTMWSRFKSPINGEVSVTDSSHSGSKKLDGVRDSAPVRSGQSSHKSTPHSAPNSGYSRFKAAPGSPGGFCESSRETFPRVGDLQKKEGERTHRRPGSLQQRDMTYPRATSPPENGLRSQPDQRMRSSQGRGSVRQDRPSPHSQRSPQEPHPQPYPTSTGAATRRLETRDTDQQERCGGGGGNGGGSSGGGGGGGKSRSSSWRPVREVLNVDSVLSELERRQQDSPRCARSLGQQRAPLSERKQKGLMTIYEDEGRHDNESRSSQDSQHRAARSKGGAIAPLRADNWTIQRTESGYESSDRLSSGSTNPDSPGVENLTGKELKLAQDAPLLRAQVHHNRGEVKNDPTRSPLYHSKHLLKSQGKNSDHLVKCSPSSRRKLRYSSSSSKKGSTSERDLMPSNCKHEQEDLSQRGRRLDSPPPRQLGKVSSSECNSSDDLTNPLSEQEDSAYRSSTSETAPAESPRPPRTPATQLSPPHQESPLVTTPIRAKQSVGTTRPGDGRTPPFRPRLLQEPSQTSPRPSTRSASTSISASTSHWRSEPGGARTPSSDVSSKSGSDQERSDGGAGEGEERDRGSDRSSSSSGGGSGGPQGSGVALTTYFSVDNCMTDTYRLKYHHQRPLLLSVAEPRPAVRGGEPHRDGGHPGETQAASEHGRSRADLGYASSKPTAKWNPVTPKGLDEHGFL</sequence>
<feature type="compositionally biased region" description="Polar residues" evidence="4">
    <location>
        <begin position="403"/>
        <end position="420"/>
    </location>
</feature>
<dbReference type="InterPro" id="IPR052398">
    <property type="entry name" value="Ubiquitin_hydrolase_53/54"/>
</dbReference>
<evidence type="ECO:0000256" key="2">
    <source>
        <dbReference type="ARBA" id="ARBA00022786"/>
    </source>
</evidence>
<organism evidence="6 7">
    <name type="scientific">Coilia grayii</name>
    <name type="common">Gray's grenadier anchovy</name>
    <dbReference type="NCBI Taxonomy" id="363190"/>
    <lineage>
        <taxon>Eukaryota</taxon>
        <taxon>Metazoa</taxon>
        <taxon>Chordata</taxon>
        <taxon>Craniata</taxon>
        <taxon>Vertebrata</taxon>
        <taxon>Euteleostomi</taxon>
        <taxon>Actinopterygii</taxon>
        <taxon>Neopterygii</taxon>
        <taxon>Teleostei</taxon>
        <taxon>Clupei</taxon>
        <taxon>Clupeiformes</taxon>
        <taxon>Clupeoidei</taxon>
        <taxon>Engraulidae</taxon>
        <taxon>Coilinae</taxon>
        <taxon>Coilia</taxon>
    </lineage>
</organism>
<protein>
    <recommendedName>
        <fullName evidence="5">USP domain-containing protein</fullName>
    </recommendedName>
</protein>
<dbReference type="PANTHER" id="PTHR22975:SF38">
    <property type="entry name" value="INACTIVE UBIQUITIN CARBOXYL-TERMINAL HYDROLASE 53 ISOFORM X1"/>
    <property type="match status" value="1"/>
</dbReference>
<dbReference type="InterPro" id="IPR038765">
    <property type="entry name" value="Papain-like_cys_pep_sf"/>
</dbReference>
<feature type="compositionally biased region" description="Polar residues" evidence="4">
    <location>
        <begin position="788"/>
        <end position="805"/>
    </location>
</feature>
<dbReference type="InterPro" id="IPR028889">
    <property type="entry name" value="USP"/>
</dbReference>
<dbReference type="InterPro" id="IPR001394">
    <property type="entry name" value="Peptidase_C19_UCH"/>
</dbReference>
<gene>
    <name evidence="6" type="ORF">ACEWY4_007378</name>
</gene>
<dbReference type="EMBL" id="JBHFQA010000006">
    <property type="protein sequence ID" value="KAL2098171.1"/>
    <property type="molecule type" value="Genomic_DNA"/>
</dbReference>
<accession>A0ABD1KG28</accession>
<dbReference type="GO" id="GO:0016787">
    <property type="term" value="F:hydrolase activity"/>
    <property type="evidence" value="ECO:0007669"/>
    <property type="project" value="UniProtKB-KW"/>
</dbReference>
<comment type="similarity">
    <text evidence="1">Belongs to the peptidase C19 family.</text>
</comment>